<dbReference type="EMBL" id="MU857113">
    <property type="protein sequence ID" value="KAK4149910.1"/>
    <property type="molecule type" value="Genomic_DNA"/>
</dbReference>
<feature type="chain" id="PRO_5042890853" evidence="2">
    <location>
        <begin position="19"/>
        <end position="328"/>
    </location>
</feature>
<evidence type="ECO:0000256" key="2">
    <source>
        <dbReference type="SAM" id="SignalP"/>
    </source>
</evidence>
<reference evidence="3" key="1">
    <citation type="journal article" date="2023" name="Mol. Phylogenet. Evol.">
        <title>Genome-scale phylogeny and comparative genomics of the fungal order Sordariales.</title>
        <authorList>
            <person name="Hensen N."/>
            <person name="Bonometti L."/>
            <person name="Westerberg I."/>
            <person name="Brannstrom I.O."/>
            <person name="Guillou S."/>
            <person name="Cros-Aarteil S."/>
            <person name="Calhoun S."/>
            <person name="Haridas S."/>
            <person name="Kuo A."/>
            <person name="Mondo S."/>
            <person name="Pangilinan J."/>
            <person name="Riley R."/>
            <person name="LaButti K."/>
            <person name="Andreopoulos B."/>
            <person name="Lipzen A."/>
            <person name="Chen C."/>
            <person name="Yan M."/>
            <person name="Daum C."/>
            <person name="Ng V."/>
            <person name="Clum A."/>
            <person name="Steindorff A."/>
            <person name="Ohm R.A."/>
            <person name="Martin F."/>
            <person name="Silar P."/>
            <person name="Natvig D.O."/>
            <person name="Lalanne C."/>
            <person name="Gautier V."/>
            <person name="Ament-Velasquez S.L."/>
            <person name="Kruys A."/>
            <person name="Hutchinson M.I."/>
            <person name="Powell A.J."/>
            <person name="Barry K."/>
            <person name="Miller A.N."/>
            <person name="Grigoriev I.V."/>
            <person name="Debuchy R."/>
            <person name="Gladieux P."/>
            <person name="Hiltunen Thoren M."/>
            <person name="Johannesson H."/>
        </authorList>
    </citation>
    <scope>NUCLEOTIDE SEQUENCE</scope>
    <source>
        <strain evidence="3">CBS 538.74</strain>
    </source>
</reference>
<keyword evidence="1" id="KW-0472">Membrane</keyword>
<feature type="transmembrane region" description="Helical" evidence="1">
    <location>
        <begin position="279"/>
        <end position="307"/>
    </location>
</feature>
<dbReference type="Proteomes" id="UP001302745">
    <property type="component" value="Unassembled WGS sequence"/>
</dbReference>
<keyword evidence="2" id="KW-0732">Signal</keyword>
<dbReference type="AlphaFoldDB" id="A0AAN6VG61"/>
<evidence type="ECO:0000313" key="3">
    <source>
        <dbReference type="EMBL" id="KAK4149910.1"/>
    </source>
</evidence>
<organism evidence="3 4">
    <name type="scientific">Chaetomidium leptoderma</name>
    <dbReference type="NCBI Taxonomy" id="669021"/>
    <lineage>
        <taxon>Eukaryota</taxon>
        <taxon>Fungi</taxon>
        <taxon>Dikarya</taxon>
        <taxon>Ascomycota</taxon>
        <taxon>Pezizomycotina</taxon>
        <taxon>Sordariomycetes</taxon>
        <taxon>Sordariomycetidae</taxon>
        <taxon>Sordariales</taxon>
        <taxon>Chaetomiaceae</taxon>
        <taxon>Chaetomidium</taxon>
    </lineage>
</organism>
<evidence type="ECO:0000256" key="1">
    <source>
        <dbReference type="SAM" id="Phobius"/>
    </source>
</evidence>
<name>A0AAN6VG61_9PEZI</name>
<keyword evidence="1" id="KW-1133">Transmembrane helix</keyword>
<protein>
    <submittedName>
        <fullName evidence="3">Uncharacterized protein</fullName>
    </submittedName>
</protein>
<proteinExistence type="predicted"/>
<gene>
    <name evidence="3" type="ORF">C8A00DRAFT_46577</name>
</gene>
<sequence>MLWQGTLVASFLAMGAQAGIGGLLMDGLTRSNGGMERRLEEMAKASVRASGLLETRQAAEGLTGNAPLNADGSLNMASWNEAANAACRDALRNLQLATNPSGTCVCYNLPLLNNVTGTFEADLRLFQLSQPTGQFQGIPQEKIEVELSYNGASVSEVTQQAVTPAAAAVKARQDNTQDLPLLQSYLFVGQVDKDQMTGEVTMAQLQALVMPTVSLKATNGDGQTVRTNVSSNEAAFVTGEFSAEVVMSSFRMAELAVEDEVARLLNGTVAFVLPGTQLMIFPIGLVITSIWLVFGVTAYGMGTYARYNFREAHRRRMAVAQKGAAPRF</sequence>
<keyword evidence="4" id="KW-1185">Reference proteome</keyword>
<accession>A0AAN6VG61</accession>
<comment type="caution">
    <text evidence="3">The sequence shown here is derived from an EMBL/GenBank/DDBJ whole genome shotgun (WGS) entry which is preliminary data.</text>
</comment>
<evidence type="ECO:0000313" key="4">
    <source>
        <dbReference type="Proteomes" id="UP001302745"/>
    </source>
</evidence>
<feature type="signal peptide" evidence="2">
    <location>
        <begin position="1"/>
        <end position="18"/>
    </location>
</feature>
<keyword evidence="1" id="KW-0812">Transmembrane</keyword>
<reference evidence="3" key="2">
    <citation type="submission" date="2023-05" db="EMBL/GenBank/DDBJ databases">
        <authorList>
            <consortium name="Lawrence Berkeley National Laboratory"/>
            <person name="Steindorff A."/>
            <person name="Hensen N."/>
            <person name="Bonometti L."/>
            <person name="Westerberg I."/>
            <person name="Brannstrom I.O."/>
            <person name="Guillou S."/>
            <person name="Cros-Aarteil S."/>
            <person name="Calhoun S."/>
            <person name="Haridas S."/>
            <person name="Kuo A."/>
            <person name="Mondo S."/>
            <person name="Pangilinan J."/>
            <person name="Riley R."/>
            <person name="Labutti K."/>
            <person name="Andreopoulos B."/>
            <person name="Lipzen A."/>
            <person name="Chen C."/>
            <person name="Yanf M."/>
            <person name="Daum C."/>
            <person name="Ng V."/>
            <person name="Clum A."/>
            <person name="Ohm R."/>
            <person name="Martin F."/>
            <person name="Silar P."/>
            <person name="Natvig D."/>
            <person name="Lalanne C."/>
            <person name="Gautier V."/>
            <person name="Ament-Velasquez S.L."/>
            <person name="Kruys A."/>
            <person name="Hutchinson M.I."/>
            <person name="Powell A.J."/>
            <person name="Barry K."/>
            <person name="Miller A.N."/>
            <person name="Grigoriev I.V."/>
            <person name="Debuchy R."/>
            <person name="Gladieux P."/>
            <person name="Thoren M.H."/>
            <person name="Johannesson H."/>
        </authorList>
    </citation>
    <scope>NUCLEOTIDE SEQUENCE</scope>
    <source>
        <strain evidence="3">CBS 538.74</strain>
    </source>
</reference>